<dbReference type="EMBL" id="QKRA01000004">
    <property type="protein sequence ID" value="RDL44022.1"/>
    <property type="molecule type" value="Genomic_DNA"/>
</dbReference>
<keyword evidence="2" id="KW-1185">Reference proteome</keyword>
<gene>
    <name evidence="1" type="ORF">DN730_10320</name>
</gene>
<dbReference type="InterPro" id="IPR027417">
    <property type="entry name" value="P-loop_NTPase"/>
</dbReference>
<dbReference type="AlphaFoldDB" id="A0A370U8C6"/>
<evidence type="ECO:0000313" key="1">
    <source>
        <dbReference type="EMBL" id="RDL44022.1"/>
    </source>
</evidence>
<protein>
    <recommendedName>
        <fullName evidence="3">Sulfotransferase</fullName>
    </recommendedName>
</protein>
<dbReference type="Proteomes" id="UP000254326">
    <property type="component" value="Unassembled WGS sequence"/>
</dbReference>
<dbReference type="SUPFAM" id="SSF52540">
    <property type="entry name" value="P-loop containing nucleoside triphosphate hydrolases"/>
    <property type="match status" value="1"/>
</dbReference>
<sequence length="302" mass="34929">MNILDLNGWAKSLDDMIIIGGSARSGTTMMGKLINSLENTEYKFEPPVLVSLLLKFKELPMKSVKEILQFYFYDDFLLNSLAGRNVNMNLNDDSCILHSKSKDQILNRQNSSFRQTQLEDLVKDINFSFKLPDVTFFLNEMDQLFPGNRKILMHRSYGDVISSLLMKRWFSDECLDQNHPCQVYATRLINGVKVPFWVEDDSLWLKSSEIDRCSQYYLSICRSILNANDSIVVDYDRFVESPFSSFRKLSEVINLSFTEKTDELLGTIYKKEGNSFENFSGFNSVLLKELKIIDEKVKDKAI</sequence>
<accession>A0A370U8C6</accession>
<organism evidence="1 2">
    <name type="scientific">Marinomonas piezotolerans</name>
    <dbReference type="NCBI Taxonomy" id="2213058"/>
    <lineage>
        <taxon>Bacteria</taxon>
        <taxon>Pseudomonadati</taxon>
        <taxon>Pseudomonadota</taxon>
        <taxon>Gammaproteobacteria</taxon>
        <taxon>Oceanospirillales</taxon>
        <taxon>Oceanospirillaceae</taxon>
        <taxon>Marinomonas</taxon>
    </lineage>
</organism>
<evidence type="ECO:0008006" key="3">
    <source>
        <dbReference type="Google" id="ProtNLM"/>
    </source>
</evidence>
<reference evidence="1 2" key="1">
    <citation type="submission" date="2018-06" db="EMBL/GenBank/DDBJ databases">
        <title>Marinomonas sp. YLB-05 draft genome sequence.</title>
        <authorList>
            <person name="Yu L."/>
            <person name="Tang X."/>
        </authorList>
    </citation>
    <scope>NUCLEOTIDE SEQUENCE [LARGE SCALE GENOMIC DNA]</scope>
    <source>
        <strain evidence="1 2">YLB-05</strain>
    </source>
</reference>
<dbReference type="Pfam" id="PF13469">
    <property type="entry name" value="Sulfotransfer_3"/>
    <property type="match status" value="1"/>
</dbReference>
<dbReference type="RefSeq" id="WP_115468060.1">
    <property type="nucleotide sequence ID" value="NZ_QKRA01000004.1"/>
</dbReference>
<comment type="caution">
    <text evidence="1">The sequence shown here is derived from an EMBL/GenBank/DDBJ whole genome shotgun (WGS) entry which is preliminary data.</text>
</comment>
<evidence type="ECO:0000313" key="2">
    <source>
        <dbReference type="Proteomes" id="UP000254326"/>
    </source>
</evidence>
<dbReference type="OrthoDB" id="9777890at2"/>
<dbReference type="Gene3D" id="3.40.50.300">
    <property type="entry name" value="P-loop containing nucleotide triphosphate hydrolases"/>
    <property type="match status" value="1"/>
</dbReference>
<name>A0A370U8C6_9GAMM</name>
<proteinExistence type="predicted"/>